<gene>
    <name evidence="2" type="ORF">Raf01_52170</name>
</gene>
<comment type="caution">
    <text evidence="2">The sequence shown here is derived from an EMBL/GenBank/DDBJ whole genome shotgun (WGS) entry which is preliminary data.</text>
</comment>
<dbReference type="AlphaFoldDB" id="A0A8J3QWE2"/>
<name>A0A8J3QWE2_9ACTN</name>
<dbReference type="EMBL" id="BONZ01000049">
    <property type="protein sequence ID" value="GIH17045.1"/>
    <property type="molecule type" value="Genomic_DNA"/>
</dbReference>
<sequence>MRIRFRGEFERVRLKSAALAYAAHGWDVLPGAYLARGRYCCGSGCRTVACHPARPERPDLVSHQPDVVGTWWSRRPFSVLLPTGLTFDVLEVSACPAATIAQAACGGPVAVTSAGRWMIPVRPGSDLCPDLAGRTDVVLHGPGSWVPAPPTREPGGRIRWVVSPTDAQWRLPDAVRVQAALVDVLPALGHPPPYTRIRVAA</sequence>
<dbReference type="InterPro" id="IPR015330">
    <property type="entry name" value="DNA_primase/pol_bifunc_N"/>
</dbReference>
<feature type="domain" description="DNA primase/polymerase bifunctional N-terminal" evidence="1">
    <location>
        <begin position="18"/>
        <end position="171"/>
    </location>
</feature>
<evidence type="ECO:0000259" key="1">
    <source>
        <dbReference type="SMART" id="SM00943"/>
    </source>
</evidence>
<keyword evidence="3" id="KW-1185">Reference proteome</keyword>
<evidence type="ECO:0000313" key="2">
    <source>
        <dbReference type="EMBL" id="GIH17045.1"/>
    </source>
</evidence>
<dbReference type="Proteomes" id="UP000642748">
    <property type="component" value="Unassembled WGS sequence"/>
</dbReference>
<dbReference type="Pfam" id="PF09250">
    <property type="entry name" value="Prim-Pol"/>
    <property type="match status" value="1"/>
</dbReference>
<proteinExistence type="predicted"/>
<accession>A0A8J3QWE2</accession>
<dbReference type="SMART" id="SM00943">
    <property type="entry name" value="Prim-Pol"/>
    <property type="match status" value="1"/>
</dbReference>
<organism evidence="2 3">
    <name type="scientific">Rugosimonospora africana</name>
    <dbReference type="NCBI Taxonomy" id="556532"/>
    <lineage>
        <taxon>Bacteria</taxon>
        <taxon>Bacillati</taxon>
        <taxon>Actinomycetota</taxon>
        <taxon>Actinomycetes</taxon>
        <taxon>Micromonosporales</taxon>
        <taxon>Micromonosporaceae</taxon>
        <taxon>Rugosimonospora</taxon>
    </lineage>
</organism>
<protein>
    <submittedName>
        <fullName evidence="2">DNA primase</fullName>
    </submittedName>
</protein>
<reference evidence="2" key="1">
    <citation type="submission" date="2021-01" db="EMBL/GenBank/DDBJ databases">
        <title>Whole genome shotgun sequence of Rugosimonospora africana NBRC 104875.</title>
        <authorList>
            <person name="Komaki H."/>
            <person name="Tamura T."/>
        </authorList>
    </citation>
    <scope>NUCLEOTIDE SEQUENCE</scope>
    <source>
        <strain evidence="2">NBRC 104875</strain>
    </source>
</reference>
<evidence type="ECO:0000313" key="3">
    <source>
        <dbReference type="Proteomes" id="UP000642748"/>
    </source>
</evidence>